<reference evidence="3 4" key="1">
    <citation type="journal article" date="2017" name="Curr. Biol.">
        <title>The Evolution of Venom by Co-option of Single-Copy Genes.</title>
        <authorList>
            <person name="Martinson E.O."/>
            <person name="Mrinalini"/>
            <person name="Kelkar Y.D."/>
            <person name="Chang C.H."/>
            <person name="Werren J.H."/>
        </authorList>
    </citation>
    <scope>NUCLEOTIDE SEQUENCE [LARGE SCALE GENOMIC DNA]</scope>
    <source>
        <strain evidence="3 4">Alberta</strain>
        <tissue evidence="3">Whole body</tissue>
    </source>
</reference>
<sequence length="216" mass="24395">MALQAAKALLKPNKTVLFISDMQEKFVNNIYGFDKIVDNISKLLRSCKVLNIPVIVTEQNPEAMGKTIPEIDLTGVRRPFAKTQWSMCTPENKGYGDMIYQYRTRSSYLLLKDFQVMSLLNKLCDNGPPESIILVGIASHVCIENTAIDLKVGGFEVHTAADCCSSSTKMERDLAFERMKQIGCFIGTTENIVFKLVQDTRHKDIQKILEIVWPKN</sequence>
<evidence type="ECO:0000259" key="2">
    <source>
        <dbReference type="Pfam" id="PF00857"/>
    </source>
</evidence>
<dbReference type="AlphaFoldDB" id="A0A232FBE5"/>
<dbReference type="InterPro" id="IPR050993">
    <property type="entry name" value="Isochorismatase_domain"/>
</dbReference>
<comment type="similarity">
    <text evidence="1">Belongs to the isochorismatase family.</text>
</comment>
<dbReference type="Proteomes" id="UP000215335">
    <property type="component" value="Unassembled WGS sequence"/>
</dbReference>
<dbReference type="SUPFAM" id="SSF52499">
    <property type="entry name" value="Isochorismatase-like hydrolases"/>
    <property type="match status" value="1"/>
</dbReference>
<dbReference type="EMBL" id="NNAY01000542">
    <property type="protein sequence ID" value="OXU27783.1"/>
    <property type="molecule type" value="Genomic_DNA"/>
</dbReference>
<organism evidence="3 4">
    <name type="scientific">Trichomalopsis sarcophagae</name>
    <dbReference type="NCBI Taxonomy" id="543379"/>
    <lineage>
        <taxon>Eukaryota</taxon>
        <taxon>Metazoa</taxon>
        <taxon>Ecdysozoa</taxon>
        <taxon>Arthropoda</taxon>
        <taxon>Hexapoda</taxon>
        <taxon>Insecta</taxon>
        <taxon>Pterygota</taxon>
        <taxon>Neoptera</taxon>
        <taxon>Endopterygota</taxon>
        <taxon>Hymenoptera</taxon>
        <taxon>Apocrita</taxon>
        <taxon>Proctotrupomorpha</taxon>
        <taxon>Chalcidoidea</taxon>
        <taxon>Pteromalidae</taxon>
        <taxon>Pteromalinae</taxon>
        <taxon>Trichomalopsis</taxon>
    </lineage>
</organism>
<keyword evidence="4" id="KW-1185">Reference proteome</keyword>
<accession>A0A232FBE5</accession>
<dbReference type="PANTHER" id="PTHR14119">
    <property type="entry name" value="HYDROLASE"/>
    <property type="match status" value="1"/>
</dbReference>
<dbReference type="Gene3D" id="3.40.50.850">
    <property type="entry name" value="Isochorismatase-like"/>
    <property type="match status" value="1"/>
</dbReference>
<feature type="domain" description="Isochorismatase-like" evidence="2">
    <location>
        <begin position="15"/>
        <end position="190"/>
    </location>
</feature>
<dbReference type="PANTHER" id="PTHR14119:SF3">
    <property type="entry name" value="ISOCHORISMATASE DOMAIN-CONTAINING PROTEIN 2"/>
    <property type="match status" value="1"/>
</dbReference>
<dbReference type="Pfam" id="PF00857">
    <property type="entry name" value="Isochorismatase"/>
    <property type="match status" value="1"/>
</dbReference>
<evidence type="ECO:0000256" key="1">
    <source>
        <dbReference type="ARBA" id="ARBA00006336"/>
    </source>
</evidence>
<name>A0A232FBE5_9HYME</name>
<dbReference type="OrthoDB" id="269496at2759"/>
<comment type="caution">
    <text evidence="3">The sequence shown here is derived from an EMBL/GenBank/DDBJ whole genome shotgun (WGS) entry which is preliminary data.</text>
</comment>
<proteinExistence type="inferred from homology"/>
<dbReference type="InterPro" id="IPR036380">
    <property type="entry name" value="Isochorismatase-like_sf"/>
</dbReference>
<evidence type="ECO:0000313" key="3">
    <source>
        <dbReference type="EMBL" id="OXU27783.1"/>
    </source>
</evidence>
<dbReference type="STRING" id="543379.A0A232FBE5"/>
<gene>
    <name evidence="3" type="ORF">TSAR_005342</name>
</gene>
<protein>
    <recommendedName>
        <fullName evidence="2">Isochorismatase-like domain-containing protein</fullName>
    </recommendedName>
</protein>
<dbReference type="InterPro" id="IPR000868">
    <property type="entry name" value="Isochorismatase-like_dom"/>
</dbReference>
<evidence type="ECO:0000313" key="4">
    <source>
        <dbReference type="Proteomes" id="UP000215335"/>
    </source>
</evidence>